<name>A0ACB8R790_9AGAM</name>
<reference evidence="1" key="1">
    <citation type="submission" date="2021-02" db="EMBL/GenBank/DDBJ databases">
        <authorList>
            <consortium name="DOE Joint Genome Institute"/>
            <person name="Ahrendt S."/>
            <person name="Looney B.P."/>
            <person name="Miyauchi S."/>
            <person name="Morin E."/>
            <person name="Drula E."/>
            <person name="Courty P.E."/>
            <person name="Chicoki N."/>
            <person name="Fauchery L."/>
            <person name="Kohler A."/>
            <person name="Kuo A."/>
            <person name="Labutti K."/>
            <person name="Pangilinan J."/>
            <person name="Lipzen A."/>
            <person name="Riley R."/>
            <person name="Andreopoulos W."/>
            <person name="He G."/>
            <person name="Johnson J."/>
            <person name="Barry K.W."/>
            <person name="Grigoriev I.V."/>
            <person name="Nagy L."/>
            <person name="Hibbett D."/>
            <person name="Henrissat B."/>
            <person name="Matheny P.B."/>
            <person name="Labbe J."/>
            <person name="Martin F."/>
        </authorList>
    </citation>
    <scope>NUCLEOTIDE SEQUENCE</scope>
    <source>
        <strain evidence="1">FP105234-sp</strain>
    </source>
</reference>
<keyword evidence="2" id="KW-1185">Reference proteome</keyword>
<gene>
    <name evidence="1" type="ORF">FA95DRAFT_1612109</name>
</gene>
<organism evidence="1 2">
    <name type="scientific">Auriscalpium vulgare</name>
    <dbReference type="NCBI Taxonomy" id="40419"/>
    <lineage>
        <taxon>Eukaryota</taxon>
        <taxon>Fungi</taxon>
        <taxon>Dikarya</taxon>
        <taxon>Basidiomycota</taxon>
        <taxon>Agaricomycotina</taxon>
        <taxon>Agaricomycetes</taxon>
        <taxon>Russulales</taxon>
        <taxon>Auriscalpiaceae</taxon>
        <taxon>Auriscalpium</taxon>
    </lineage>
</organism>
<reference evidence="1" key="2">
    <citation type="journal article" date="2022" name="New Phytol.">
        <title>Evolutionary transition to the ectomycorrhizal habit in the genomes of a hyperdiverse lineage of mushroom-forming fungi.</title>
        <authorList>
            <person name="Looney B."/>
            <person name="Miyauchi S."/>
            <person name="Morin E."/>
            <person name="Drula E."/>
            <person name="Courty P.E."/>
            <person name="Kohler A."/>
            <person name="Kuo A."/>
            <person name="LaButti K."/>
            <person name="Pangilinan J."/>
            <person name="Lipzen A."/>
            <person name="Riley R."/>
            <person name="Andreopoulos W."/>
            <person name="He G."/>
            <person name="Johnson J."/>
            <person name="Nolan M."/>
            <person name="Tritt A."/>
            <person name="Barry K.W."/>
            <person name="Grigoriev I.V."/>
            <person name="Nagy L.G."/>
            <person name="Hibbett D."/>
            <person name="Henrissat B."/>
            <person name="Matheny P.B."/>
            <person name="Labbe J."/>
            <person name="Martin F.M."/>
        </authorList>
    </citation>
    <scope>NUCLEOTIDE SEQUENCE</scope>
    <source>
        <strain evidence="1">FP105234-sp</strain>
    </source>
</reference>
<evidence type="ECO:0000313" key="2">
    <source>
        <dbReference type="Proteomes" id="UP000814033"/>
    </source>
</evidence>
<dbReference type="EMBL" id="MU276235">
    <property type="protein sequence ID" value="KAI0040029.1"/>
    <property type="molecule type" value="Genomic_DNA"/>
</dbReference>
<sequence length="276" mass="30071">MSGSVNVLPTEDLIRDASAPFDARSARVIIISSDRMRFRVHENIVTLASPILTTLIDRGRLSFERNLEKGVDSVIHLSDDGKSSYSGAARKYGMDMNNGVAECALRAAFGSDPLGAYCVAFTFGLQDCAAAAAKNLLQTPFSDLDSPHIDLLSGSQYRDVMRYHDECGVAAHREAVQWYHEVPCLVAFQEWIPCEGPPQPPSEWGHAGKCLVVDPANRPSWTDGNVDDYFVAPNDIIHGTTYGLGASGPFYRLSFSWSDSFSASGIGWLKACQKSA</sequence>
<protein>
    <submittedName>
        <fullName evidence="1">Uncharacterized protein</fullName>
    </submittedName>
</protein>
<comment type="caution">
    <text evidence="1">The sequence shown here is derived from an EMBL/GenBank/DDBJ whole genome shotgun (WGS) entry which is preliminary data.</text>
</comment>
<proteinExistence type="predicted"/>
<dbReference type="Proteomes" id="UP000814033">
    <property type="component" value="Unassembled WGS sequence"/>
</dbReference>
<accession>A0ACB8R790</accession>
<evidence type="ECO:0000313" key="1">
    <source>
        <dbReference type="EMBL" id="KAI0040029.1"/>
    </source>
</evidence>